<evidence type="ECO:0000313" key="3">
    <source>
        <dbReference type="Proteomes" id="UP000242638"/>
    </source>
</evidence>
<dbReference type="SUPFAM" id="SSF54236">
    <property type="entry name" value="Ubiquitin-like"/>
    <property type="match status" value="1"/>
</dbReference>
<accession>A0A3P9NCI0</accession>
<dbReference type="InterPro" id="IPR029071">
    <property type="entry name" value="Ubiquitin-like_domsf"/>
</dbReference>
<dbReference type="Gene3D" id="3.10.20.90">
    <property type="entry name" value="Phosphatidylinositol 3-kinase Catalytic Subunit, Chain A, domain 1"/>
    <property type="match status" value="1"/>
</dbReference>
<proteinExistence type="predicted"/>
<evidence type="ECO:0000313" key="2">
    <source>
        <dbReference type="Ensembl" id="ENSPREP00000007276.1"/>
    </source>
</evidence>
<reference evidence="2" key="2">
    <citation type="submission" date="2025-08" db="UniProtKB">
        <authorList>
            <consortium name="Ensembl"/>
        </authorList>
    </citation>
    <scope>IDENTIFICATION</scope>
    <source>
        <strain evidence="2">Guanapo</strain>
    </source>
</reference>
<dbReference type="Pfam" id="PF00240">
    <property type="entry name" value="ubiquitin"/>
    <property type="match status" value="1"/>
</dbReference>
<organism evidence="2 3">
    <name type="scientific">Poecilia reticulata</name>
    <name type="common">Guppy</name>
    <name type="synonym">Acanthophacelus reticulatus</name>
    <dbReference type="NCBI Taxonomy" id="8081"/>
    <lineage>
        <taxon>Eukaryota</taxon>
        <taxon>Metazoa</taxon>
        <taxon>Chordata</taxon>
        <taxon>Craniata</taxon>
        <taxon>Vertebrata</taxon>
        <taxon>Euteleostomi</taxon>
        <taxon>Actinopterygii</taxon>
        <taxon>Neopterygii</taxon>
        <taxon>Teleostei</taxon>
        <taxon>Neoteleostei</taxon>
        <taxon>Acanthomorphata</taxon>
        <taxon>Ovalentaria</taxon>
        <taxon>Atherinomorphae</taxon>
        <taxon>Cyprinodontiformes</taxon>
        <taxon>Poeciliidae</taxon>
        <taxon>Poeciliinae</taxon>
        <taxon>Poecilia</taxon>
    </lineage>
</organism>
<dbReference type="CDD" id="cd17039">
    <property type="entry name" value="Ubl_ubiquitin_like"/>
    <property type="match status" value="1"/>
</dbReference>
<keyword evidence="3" id="KW-1185">Reference proteome</keyword>
<sequence>MVLKRTMTFQVIVCLAEGRNITIDLGSKKSTTVLELKQKIAKKLPGDRGNRTEMKLIFADKRLEKDHKRLSDYGIVHQSVIRIQQKWKISDSCLTPELRIF</sequence>
<dbReference type="Ensembl" id="ENSPRET00000007365.1">
    <property type="protein sequence ID" value="ENSPREP00000007276.1"/>
    <property type="gene ID" value="ENSPREG00000004998.1"/>
</dbReference>
<dbReference type="Bgee" id="ENSPREG00000004998">
    <property type="expression patterns" value="Expressed in caudal fin"/>
</dbReference>
<evidence type="ECO:0000259" key="1">
    <source>
        <dbReference type="PROSITE" id="PS50053"/>
    </source>
</evidence>
<dbReference type="PROSITE" id="PS50053">
    <property type="entry name" value="UBIQUITIN_2"/>
    <property type="match status" value="1"/>
</dbReference>
<dbReference type="InterPro" id="IPR000626">
    <property type="entry name" value="Ubiquitin-like_dom"/>
</dbReference>
<dbReference type="GeneTree" id="ENSGT01030000235653"/>
<reference evidence="3" key="1">
    <citation type="submission" date="2013-11" db="EMBL/GenBank/DDBJ databases">
        <title>The genomic landscape of the Guanapo guppy.</title>
        <authorList>
            <person name="Kuenstner A."/>
            <person name="Dreyer C."/>
        </authorList>
    </citation>
    <scope>NUCLEOTIDE SEQUENCE</scope>
    <source>
        <strain evidence="3">Guanapo</strain>
    </source>
</reference>
<dbReference type="Proteomes" id="UP000242638">
    <property type="component" value="Unassembled WGS sequence"/>
</dbReference>
<feature type="domain" description="Ubiquitin-like" evidence="1">
    <location>
        <begin position="9"/>
        <end position="83"/>
    </location>
</feature>
<reference evidence="2" key="3">
    <citation type="submission" date="2025-09" db="UniProtKB">
        <authorList>
            <consortium name="Ensembl"/>
        </authorList>
    </citation>
    <scope>IDENTIFICATION</scope>
    <source>
        <strain evidence="2">Guanapo</strain>
    </source>
</reference>
<name>A0A3P9NCI0_POERE</name>
<dbReference type="AlphaFoldDB" id="A0A3P9NCI0"/>
<protein>
    <recommendedName>
        <fullName evidence="1">Ubiquitin-like domain-containing protein</fullName>
    </recommendedName>
</protein>